<dbReference type="InterPro" id="IPR013216">
    <property type="entry name" value="Methyltransf_11"/>
</dbReference>
<protein>
    <submittedName>
        <fullName evidence="2">Methyltransferase domain-containing protein</fullName>
    </submittedName>
</protein>
<dbReference type="CDD" id="cd02440">
    <property type="entry name" value="AdoMet_MTases"/>
    <property type="match status" value="1"/>
</dbReference>
<keyword evidence="2" id="KW-0489">Methyltransferase</keyword>
<dbReference type="Proteomes" id="UP000468901">
    <property type="component" value="Unassembled WGS sequence"/>
</dbReference>
<dbReference type="PANTHER" id="PTHR43861">
    <property type="entry name" value="TRANS-ACONITATE 2-METHYLTRANSFERASE-RELATED"/>
    <property type="match status" value="1"/>
</dbReference>
<dbReference type="Pfam" id="PF08241">
    <property type="entry name" value="Methyltransf_11"/>
    <property type="match status" value="1"/>
</dbReference>
<evidence type="ECO:0000313" key="3">
    <source>
        <dbReference type="Proteomes" id="UP000468901"/>
    </source>
</evidence>
<evidence type="ECO:0000259" key="1">
    <source>
        <dbReference type="Pfam" id="PF08241"/>
    </source>
</evidence>
<accession>A0A6N6VPI5</accession>
<dbReference type="GO" id="GO:0032259">
    <property type="term" value="P:methylation"/>
    <property type="evidence" value="ECO:0007669"/>
    <property type="project" value="UniProtKB-KW"/>
</dbReference>
<name>A0A6N6VPI5_9HYPH</name>
<proteinExistence type="predicted"/>
<keyword evidence="2" id="KW-0808">Transferase</keyword>
<sequence>MTTDYDQIAEQFSAVIDRIPGNQFYERPATISLLPPLKDIDVLDAGCGSGFYTEYAHKAGARVVAFDPSKGMVEQAIKRVGTGCEIHSCKSSDLDAIMAGRKFDLVLSNLVMHYVQDLKVEFSRLEQMLKTDGKMIVSMKHPILHIGFIQKFGYRAVGLVRPGWDWAGGPVEHVQRPMGAITSAIYEAGLLIEQLIEAEPAPEMEKVDPAGYALAKRVPFFVHFVLVRRRNAGEHPE</sequence>
<dbReference type="InterPro" id="IPR029063">
    <property type="entry name" value="SAM-dependent_MTases_sf"/>
</dbReference>
<evidence type="ECO:0000313" key="2">
    <source>
        <dbReference type="EMBL" id="KAB7741282.1"/>
    </source>
</evidence>
<keyword evidence="3" id="KW-1185">Reference proteome</keyword>
<dbReference type="GO" id="GO:0008757">
    <property type="term" value="F:S-adenosylmethionine-dependent methyltransferase activity"/>
    <property type="evidence" value="ECO:0007669"/>
    <property type="project" value="InterPro"/>
</dbReference>
<dbReference type="AlphaFoldDB" id="A0A6N6VPI5"/>
<feature type="domain" description="Methyltransferase type 11" evidence="1">
    <location>
        <begin position="43"/>
        <end position="137"/>
    </location>
</feature>
<dbReference type="Gene3D" id="3.40.50.150">
    <property type="entry name" value="Vaccinia Virus protein VP39"/>
    <property type="match status" value="1"/>
</dbReference>
<dbReference type="SUPFAM" id="SSF53335">
    <property type="entry name" value="S-adenosyl-L-methionine-dependent methyltransferases"/>
    <property type="match status" value="1"/>
</dbReference>
<reference evidence="2 3" key="1">
    <citation type="submission" date="2019-09" db="EMBL/GenBank/DDBJ databases">
        <title>Parvibaculum sedimenti sp. nov., isolated from sediment.</title>
        <authorList>
            <person name="Wang Y."/>
        </authorList>
    </citation>
    <scope>NUCLEOTIDE SEQUENCE [LARGE SCALE GENOMIC DNA]</scope>
    <source>
        <strain evidence="2 3">HXT-9</strain>
    </source>
</reference>
<gene>
    <name evidence="2" type="ORF">F2P47_05935</name>
</gene>
<comment type="caution">
    <text evidence="2">The sequence shown here is derived from an EMBL/GenBank/DDBJ whole genome shotgun (WGS) entry which is preliminary data.</text>
</comment>
<organism evidence="2 3">
    <name type="scientific">Parvibaculum sedimenti</name>
    <dbReference type="NCBI Taxonomy" id="2608632"/>
    <lineage>
        <taxon>Bacteria</taxon>
        <taxon>Pseudomonadati</taxon>
        <taxon>Pseudomonadota</taxon>
        <taxon>Alphaproteobacteria</taxon>
        <taxon>Hyphomicrobiales</taxon>
        <taxon>Parvibaculaceae</taxon>
        <taxon>Parvibaculum</taxon>
    </lineage>
</organism>
<dbReference type="EMBL" id="WESC01000004">
    <property type="protein sequence ID" value="KAB7741282.1"/>
    <property type="molecule type" value="Genomic_DNA"/>
</dbReference>
<dbReference type="RefSeq" id="WP_152215252.1">
    <property type="nucleotide sequence ID" value="NZ_WESC01000004.1"/>
</dbReference>